<accession>A0A8J6P929</accession>
<dbReference type="SUPFAM" id="SSF50494">
    <property type="entry name" value="Trypsin-like serine proteases"/>
    <property type="match status" value="1"/>
</dbReference>
<sequence length="340" mass="36735">MRYTGKLFVTVPMFIIIGWTAVWAAGLAPHQIANRLMPSVVLVVNADSNMDPVGFGSGFVIADGIVVTNAHVIENGPYVLAKLVNDENFFGGSRSILAYSDKWDLAVLSISGLGAPPIKFGDSNALLIGDAVYAIGNPHGLTGTFSAGNVSAKRNIKGVSYIQMTAPVSPGSSGGPVVDANGSLVAVATAQFQTGQSLNFAVPVSYLKSLLKNANINTSQQQRKPREQQKLAQDKPQKGRSIARKPTLKKWFDQPNKDHTPKAQRARQSQTSPKSSPHTSDKQRRALIIGDDRTDVYYWPWCPGYQEVPTKSKIKFRSSSQAEQAGFKKAHSCPKIGSIR</sequence>
<evidence type="ECO:0000313" key="5">
    <source>
        <dbReference type="Proteomes" id="UP000605201"/>
    </source>
</evidence>
<dbReference type="InterPro" id="IPR009003">
    <property type="entry name" value="Peptidase_S1_PA"/>
</dbReference>
<dbReference type="GO" id="GO:0004252">
    <property type="term" value="F:serine-type endopeptidase activity"/>
    <property type="evidence" value="ECO:0007669"/>
    <property type="project" value="InterPro"/>
</dbReference>
<evidence type="ECO:0000256" key="1">
    <source>
        <dbReference type="ARBA" id="ARBA00022670"/>
    </source>
</evidence>
<keyword evidence="1 4" id="KW-0645">Protease</keyword>
<dbReference type="InterPro" id="IPR051201">
    <property type="entry name" value="Chloro_Bact_Ser_Proteases"/>
</dbReference>
<dbReference type="InterPro" id="IPR035451">
    <property type="entry name" value="Ada-like_dom_sf"/>
</dbReference>
<evidence type="ECO:0000256" key="3">
    <source>
        <dbReference type="SAM" id="MobiDB-lite"/>
    </source>
</evidence>
<feature type="region of interest" description="Disordered" evidence="3">
    <location>
        <begin position="217"/>
        <end position="285"/>
    </location>
</feature>
<organism evidence="4 5">
    <name type="scientific">Candidatus Desulfatibia vada</name>
    <dbReference type="NCBI Taxonomy" id="2841696"/>
    <lineage>
        <taxon>Bacteria</taxon>
        <taxon>Pseudomonadati</taxon>
        <taxon>Thermodesulfobacteriota</taxon>
        <taxon>Desulfobacteria</taxon>
        <taxon>Desulfobacterales</taxon>
        <taxon>Desulfobacterales incertae sedis</taxon>
        <taxon>Candidatus Desulfatibia</taxon>
    </lineage>
</organism>
<evidence type="ECO:0000256" key="2">
    <source>
        <dbReference type="ARBA" id="ARBA00022801"/>
    </source>
</evidence>
<dbReference type="InterPro" id="IPR001940">
    <property type="entry name" value="Peptidase_S1C"/>
</dbReference>
<evidence type="ECO:0000313" key="4">
    <source>
        <dbReference type="EMBL" id="MBC8434175.1"/>
    </source>
</evidence>
<dbReference type="PANTHER" id="PTHR43343">
    <property type="entry name" value="PEPTIDASE S12"/>
    <property type="match status" value="1"/>
</dbReference>
<feature type="compositionally biased region" description="Basic and acidic residues" evidence="3">
    <location>
        <begin position="224"/>
        <end position="237"/>
    </location>
</feature>
<dbReference type="SUPFAM" id="SSF57884">
    <property type="entry name" value="Ada DNA repair protein, N-terminal domain (N-Ada 10)"/>
    <property type="match status" value="1"/>
</dbReference>
<name>A0A8J6P929_9BACT</name>
<dbReference type="PANTHER" id="PTHR43343:SF3">
    <property type="entry name" value="PROTEASE DO-LIKE 8, CHLOROPLASTIC"/>
    <property type="match status" value="1"/>
</dbReference>
<dbReference type="GO" id="GO:0006508">
    <property type="term" value="P:proteolysis"/>
    <property type="evidence" value="ECO:0007669"/>
    <property type="project" value="UniProtKB-KW"/>
</dbReference>
<feature type="compositionally biased region" description="Basic and acidic residues" evidence="3">
    <location>
        <begin position="250"/>
        <end position="261"/>
    </location>
</feature>
<comment type="caution">
    <text evidence="4">The sequence shown here is derived from an EMBL/GenBank/DDBJ whole genome shotgun (WGS) entry which is preliminary data.</text>
</comment>
<dbReference type="EMBL" id="JACNIG010000396">
    <property type="protein sequence ID" value="MBC8434175.1"/>
    <property type="molecule type" value="Genomic_DNA"/>
</dbReference>
<reference evidence="4 5" key="1">
    <citation type="submission" date="2020-08" db="EMBL/GenBank/DDBJ databases">
        <title>Bridging the membrane lipid divide: bacteria of the FCB group superphylum have the potential to synthesize archaeal ether lipids.</title>
        <authorList>
            <person name="Villanueva L."/>
            <person name="Von Meijenfeldt F.A.B."/>
            <person name="Westbye A.B."/>
            <person name="Yadav S."/>
            <person name="Hopmans E.C."/>
            <person name="Dutilh B.E."/>
            <person name="Sinninghe Damste J.S."/>
        </authorList>
    </citation>
    <scope>NUCLEOTIDE SEQUENCE [LARGE SCALE GENOMIC DNA]</scope>
    <source>
        <strain evidence="4">NIOZ-UU17</strain>
    </source>
</reference>
<proteinExistence type="predicted"/>
<dbReference type="Pfam" id="PF13365">
    <property type="entry name" value="Trypsin_2"/>
    <property type="match status" value="1"/>
</dbReference>
<feature type="compositionally biased region" description="Polar residues" evidence="3">
    <location>
        <begin position="266"/>
        <end position="278"/>
    </location>
</feature>
<keyword evidence="2" id="KW-0378">Hydrolase</keyword>
<dbReference type="Proteomes" id="UP000605201">
    <property type="component" value="Unassembled WGS sequence"/>
</dbReference>
<dbReference type="AlphaFoldDB" id="A0A8J6P929"/>
<feature type="region of interest" description="Disordered" evidence="3">
    <location>
        <begin position="317"/>
        <end position="340"/>
    </location>
</feature>
<protein>
    <submittedName>
        <fullName evidence="4">Serine protease</fullName>
    </submittedName>
</protein>
<dbReference type="PRINTS" id="PR00834">
    <property type="entry name" value="PROTEASES2C"/>
</dbReference>
<dbReference type="Gene3D" id="2.40.10.120">
    <property type="match status" value="1"/>
</dbReference>
<gene>
    <name evidence="4" type="ORF">H8D96_19885</name>
</gene>